<dbReference type="InParanoid" id="A0A7X0MUI0"/>
<dbReference type="Proteomes" id="UP000528457">
    <property type="component" value="Unassembled WGS sequence"/>
</dbReference>
<accession>A0A7X0MUI0</accession>
<name>A0A7X0MUI0_9GAMM</name>
<reference evidence="1 2" key="1">
    <citation type="submission" date="2020-08" db="EMBL/GenBank/DDBJ databases">
        <title>Genomic Encyclopedia of Type Strains, Phase IV (KMG-IV): sequencing the most valuable type-strain genomes for metagenomic binning, comparative biology and taxonomic classification.</title>
        <authorList>
            <person name="Goeker M."/>
        </authorList>
    </citation>
    <scope>NUCLEOTIDE SEQUENCE [LARGE SCALE GENOMIC DNA]</scope>
    <source>
        <strain evidence="1 2">DSM 22368</strain>
    </source>
</reference>
<dbReference type="EMBL" id="JACHHT010000001">
    <property type="protein sequence ID" value="MBB6520651.1"/>
    <property type="molecule type" value="Genomic_DNA"/>
</dbReference>
<protein>
    <submittedName>
        <fullName evidence="1">Uncharacterized protein</fullName>
    </submittedName>
</protein>
<dbReference type="RefSeq" id="WP_166850620.1">
    <property type="nucleotide sequence ID" value="NZ_JAAONY010000001.1"/>
</dbReference>
<sequence>MPNIRAQRVKQVEIEMYRGIVSHLVVVALGHCCQQHDRAALCLAKDQPDADQGIYDFEFCMGPSRCNCGGESENSLASYRLLRPQTASHTWVGFPQNLRAVRIISEHNTLVKYLADSNMAEAI</sequence>
<dbReference type="AlphaFoldDB" id="A0A7X0MUI0"/>
<organism evidence="1 2">
    <name type="scientific">Pseudoteredinibacter isoporae</name>
    <dbReference type="NCBI Taxonomy" id="570281"/>
    <lineage>
        <taxon>Bacteria</taxon>
        <taxon>Pseudomonadati</taxon>
        <taxon>Pseudomonadota</taxon>
        <taxon>Gammaproteobacteria</taxon>
        <taxon>Cellvibrionales</taxon>
        <taxon>Cellvibrionaceae</taxon>
        <taxon>Pseudoteredinibacter</taxon>
    </lineage>
</organism>
<gene>
    <name evidence="1" type="ORF">HNR48_000929</name>
</gene>
<keyword evidence="2" id="KW-1185">Reference proteome</keyword>
<evidence type="ECO:0000313" key="1">
    <source>
        <dbReference type="EMBL" id="MBB6520651.1"/>
    </source>
</evidence>
<evidence type="ECO:0000313" key="2">
    <source>
        <dbReference type="Proteomes" id="UP000528457"/>
    </source>
</evidence>
<comment type="caution">
    <text evidence="1">The sequence shown here is derived from an EMBL/GenBank/DDBJ whole genome shotgun (WGS) entry which is preliminary data.</text>
</comment>
<proteinExistence type="predicted"/>